<dbReference type="SUPFAM" id="SSF48371">
    <property type="entry name" value="ARM repeat"/>
    <property type="match status" value="1"/>
</dbReference>
<dbReference type="GO" id="GO:0016706">
    <property type="term" value="F:2-oxoglutarate-dependent dioxygenase activity"/>
    <property type="evidence" value="ECO:0007669"/>
    <property type="project" value="InterPro"/>
</dbReference>
<dbReference type="PANTHER" id="PTHR46540:SF1">
    <property type="entry name" value="TETRATRICOPEPTIDE REPEAT PROTEIN 12"/>
    <property type="match status" value="1"/>
</dbReference>
<dbReference type="EMBL" id="JADWDJ010000016">
    <property type="protein sequence ID" value="KAG5268378.1"/>
    <property type="molecule type" value="Genomic_DNA"/>
</dbReference>
<dbReference type="CDD" id="cd01650">
    <property type="entry name" value="RT_nLTR_like"/>
    <property type="match status" value="1"/>
</dbReference>
<organism evidence="3 4">
    <name type="scientific">Alosa alosa</name>
    <name type="common">allis shad</name>
    <dbReference type="NCBI Taxonomy" id="278164"/>
    <lineage>
        <taxon>Eukaryota</taxon>
        <taxon>Metazoa</taxon>
        <taxon>Chordata</taxon>
        <taxon>Craniata</taxon>
        <taxon>Vertebrata</taxon>
        <taxon>Euteleostomi</taxon>
        <taxon>Actinopterygii</taxon>
        <taxon>Neopterygii</taxon>
        <taxon>Teleostei</taxon>
        <taxon>Clupei</taxon>
        <taxon>Clupeiformes</taxon>
        <taxon>Clupeoidei</taxon>
        <taxon>Clupeidae</taxon>
        <taxon>Alosa</taxon>
    </lineage>
</organism>
<dbReference type="InterPro" id="IPR011990">
    <property type="entry name" value="TPR-like_helical_dom_sf"/>
</dbReference>
<dbReference type="Pfam" id="PF00078">
    <property type="entry name" value="RVT_1"/>
    <property type="match status" value="1"/>
</dbReference>
<keyword evidence="1" id="KW-0802">TPR repeat</keyword>
<dbReference type="Pfam" id="PF09004">
    <property type="entry name" value="ALKBH8_N"/>
    <property type="match status" value="1"/>
</dbReference>
<dbReference type="Pfam" id="PF13432">
    <property type="entry name" value="TPR_16"/>
    <property type="match status" value="1"/>
</dbReference>
<gene>
    <name evidence="3" type="ORF">AALO_G00211940</name>
</gene>
<feature type="domain" description="Reverse transcriptase" evidence="2">
    <location>
        <begin position="1"/>
        <end position="229"/>
    </location>
</feature>
<dbReference type="Gene3D" id="1.25.40.10">
    <property type="entry name" value="Tetratricopeptide repeat domain"/>
    <property type="match status" value="1"/>
</dbReference>
<protein>
    <recommendedName>
        <fullName evidence="2">Reverse transcriptase domain-containing protein</fullName>
    </recommendedName>
</protein>
<reference evidence="3" key="1">
    <citation type="submission" date="2020-10" db="EMBL/GenBank/DDBJ databases">
        <title>Chromosome-scale genome assembly of the Allis shad, Alosa alosa.</title>
        <authorList>
            <person name="Margot Z."/>
            <person name="Christophe K."/>
            <person name="Cabau C."/>
            <person name="Louis A."/>
            <person name="Berthelot C."/>
            <person name="Parey E."/>
            <person name="Roest Crollius H."/>
            <person name="Montfort J."/>
            <person name="Robinson-Rechavi M."/>
            <person name="Bucao C."/>
            <person name="Bouchez O."/>
            <person name="Gislard M."/>
            <person name="Lluch J."/>
            <person name="Milhes M."/>
            <person name="Lampietro C."/>
            <person name="Lopez Roques C."/>
            <person name="Donnadieu C."/>
            <person name="Braasch I."/>
            <person name="Desvignes T."/>
            <person name="Postlethwait J."/>
            <person name="Bobe J."/>
            <person name="Guiguen Y."/>
        </authorList>
    </citation>
    <scope>NUCLEOTIDE SEQUENCE</scope>
    <source>
        <strain evidence="3">M-15738</strain>
        <tissue evidence="3">Blood</tissue>
    </source>
</reference>
<name>A0AAV6FZZ7_9TELE</name>
<comment type="caution">
    <text evidence="3">The sequence shown here is derived from an EMBL/GenBank/DDBJ whole genome shotgun (WGS) entry which is preliminary data.</text>
</comment>
<dbReference type="Gene3D" id="1.25.10.10">
    <property type="entry name" value="Leucine-rich Repeat Variant"/>
    <property type="match status" value="1"/>
</dbReference>
<dbReference type="InterPro" id="IPR011989">
    <property type="entry name" value="ARM-like"/>
</dbReference>
<evidence type="ECO:0000256" key="1">
    <source>
        <dbReference type="PROSITE-ProRule" id="PRU00339"/>
    </source>
</evidence>
<dbReference type="PROSITE" id="PS50878">
    <property type="entry name" value="RT_POL"/>
    <property type="match status" value="1"/>
</dbReference>
<feature type="repeat" description="TPR" evidence="1">
    <location>
        <begin position="477"/>
        <end position="510"/>
    </location>
</feature>
<keyword evidence="4" id="KW-1185">Reference proteome</keyword>
<dbReference type="PROSITE" id="PS50005">
    <property type="entry name" value="TPR"/>
    <property type="match status" value="1"/>
</dbReference>
<evidence type="ECO:0000313" key="4">
    <source>
        <dbReference type="Proteomes" id="UP000823561"/>
    </source>
</evidence>
<evidence type="ECO:0000313" key="3">
    <source>
        <dbReference type="EMBL" id="KAG5268378.1"/>
    </source>
</evidence>
<dbReference type="InterPro" id="IPR016024">
    <property type="entry name" value="ARM-type_fold"/>
</dbReference>
<dbReference type="Proteomes" id="UP000823561">
    <property type="component" value="Chromosome 16"/>
</dbReference>
<dbReference type="InterPro" id="IPR000477">
    <property type="entry name" value="RT_dom"/>
</dbReference>
<dbReference type="InterPro" id="IPR015095">
    <property type="entry name" value="AlkB_hom8_N"/>
</dbReference>
<dbReference type="PANTHER" id="PTHR46540">
    <property type="entry name" value="TETRATRICOPEPTIDE REPEAT PROTEIN 12"/>
    <property type="match status" value="1"/>
</dbReference>
<sequence length="1013" mass="113250">MKCFEKLVKNIICSSLPASFSTLQFAYRANRSTEDAISNLMHTTLTHLEEGNGNYVRMLFIDFSSAFNTIVPLTLVTKMKALGLNTTLCHWIFDFLTNRSQVVRVGGLTSDTLTISTGAPQGCVLSPLLYNIYTHDCKANSSHTSIIKFADDTVILGLISSNNEQLYLDQVDEVAQWCQSNSLTLNIHKTKEMVVDYRRQQQNYSYTPLMISGQPVERVTSFKYLGVHITEDLTWTVNTQYVLKKSRQRLYFLRQLRKFKVSTSIMKAFYTSAVESVLTGSIITCFIIYTVEHPRSCASFTMEDSEGFDDFLKNVDAISELVKELSSADTSSHTKAVERADSWLEASKRKAHQKGAVNRTVINSRNPAAATAQADFPSDPDTSQEAFMRLLEKDAEERRKSRKAKEEKSNALKVRGNVAFSQGDYQTAVQLYTEGLLQLRDKQELYTNRAQALIKLQRYTEAIADCEWALKCNEECVKAYVHMGRAHLGLNQYAKARECYIRILEMEPEREAVVKDYLFQVELAERREQEERSAQEECQKEQEEAVEVVSTATQGLLQLLRKLDKPDEMSLYYCGGVELLAHAITDCTGQTIFRLQKGFSIINDNHTILRCLLQKSQDPCAEDLCVAVLKLWKVVCQGNETNQQLLMEWACVRHGVVSLLASPSLAVRRECVALLATYSHTRYGRCLLLDNLDLHVLVKHLMKCFSCLSDLDTMVLSVVEGLAQEKKFCQQMREEELLSSIVSPLTCALKSMCGQDQSSLSFYISVIGRLIHDAVICKTLSSSQECWEAFLVAMEVCISHENRDVLYSLLGLMINLSSDHSPAIQECAVLCCSRCCSLLTDPSGGIITRAVGLLSRLFPQSPAAVEEAVQSGVVKKLLKILKAPGQDSTKYSIRALAHCTTISHDARTQLCTLDKKLQVLRRLVCEGEACVAGNAALCVGHCMSVPGVARGLLETDCVLLLLRHAAADANADALQRNAAIALAKLCQAEPRHMVRLRELHGLEILHSCIKLIA</sequence>
<dbReference type="GO" id="GO:0008168">
    <property type="term" value="F:methyltransferase activity"/>
    <property type="evidence" value="ECO:0007669"/>
    <property type="project" value="InterPro"/>
</dbReference>
<dbReference type="SUPFAM" id="SSF48452">
    <property type="entry name" value="TPR-like"/>
    <property type="match status" value="1"/>
</dbReference>
<dbReference type="SUPFAM" id="SSF56672">
    <property type="entry name" value="DNA/RNA polymerases"/>
    <property type="match status" value="1"/>
</dbReference>
<dbReference type="GO" id="GO:0070286">
    <property type="term" value="P:axonemal dynein complex assembly"/>
    <property type="evidence" value="ECO:0007669"/>
    <property type="project" value="TreeGrafter"/>
</dbReference>
<dbReference type="SMART" id="SM00028">
    <property type="entry name" value="TPR"/>
    <property type="match status" value="3"/>
</dbReference>
<evidence type="ECO:0000259" key="2">
    <source>
        <dbReference type="PROSITE" id="PS50878"/>
    </source>
</evidence>
<dbReference type="AlphaFoldDB" id="A0AAV6FZZ7"/>
<dbReference type="InterPro" id="IPR043502">
    <property type="entry name" value="DNA/RNA_pol_sf"/>
</dbReference>
<proteinExistence type="predicted"/>
<dbReference type="GO" id="GO:0005813">
    <property type="term" value="C:centrosome"/>
    <property type="evidence" value="ECO:0007669"/>
    <property type="project" value="TreeGrafter"/>
</dbReference>
<dbReference type="InterPro" id="IPR019734">
    <property type="entry name" value="TPR_rpt"/>
</dbReference>
<accession>A0AAV6FZZ7</accession>
<dbReference type="GO" id="GO:0007288">
    <property type="term" value="P:sperm axoneme assembly"/>
    <property type="evidence" value="ECO:0007669"/>
    <property type="project" value="TreeGrafter"/>
</dbReference>
<dbReference type="InterPro" id="IPR043195">
    <property type="entry name" value="TTC12"/>
</dbReference>
<dbReference type="GO" id="GO:0005737">
    <property type="term" value="C:cytoplasm"/>
    <property type="evidence" value="ECO:0007669"/>
    <property type="project" value="TreeGrafter"/>
</dbReference>
<dbReference type="Pfam" id="PF13181">
    <property type="entry name" value="TPR_8"/>
    <property type="match status" value="1"/>
</dbReference>